<dbReference type="EMBL" id="CADEHS020000057">
    <property type="protein sequence ID" value="CAG9949330.1"/>
    <property type="molecule type" value="Genomic_DNA"/>
</dbReference>
<keyword evidence="2" id="KW-1185">Reference proteome</keyword>
<protein>
    <submittedName>
        <fullName evidence="1">Uncharacterized protein</fullName>
    </submittedName>
</protein>
<sequence>MPSATGQDWEKYQKKFADDEVEEKKITPLTDEYAPTVLQLSSRANAHMSKQGYPSPQTYGAAPYGAALKKLEKQIKEKQQSVDERSQGTTAPPPHQDLIQASD</sequence>
<gene>
    <name evidence="1" type="ORF">CRV2_00021860</name>
</gene>
<evidence type="ECO:0000313" key="2">
    <source>
        <dbReference type="Proteomes" id="UP000836387"/>
    </source>
</evidence>
<organism evidence="1 2">
    <name type="scientific">Clonostachys rosea f. rosea IK726</name>
    <dbReference type="NCBI Taxonomy" id="1349383"/>
    <lineage>
        <taxon>Eukaryota</taxon>
        <taxon>Fungi</taxon>
        <taxon>Dikarya</taxon>
        <taxon>Ascomycota</taxon>
        <taxon>Pezizomycotina</taxon>
        <taxon>Sordariomycetes</taxon>
        <taxon>Hypocreomycetidae</taxon>
        <taxon>Hypocreales</taxon>
        <taxon>Bionectriaceae</taxon>
        <taxon>Clonostachys</taxon>
    </lineage>
</organism>
<dbReference type="Proteomes" id="UP000836387">
    <property type="component" value="Unassembled WGS sequence"/>
</dbReference>
<reference evidence="1" key="2">
    <citation type="submission" date="2021-10" db="EMBL/GenBank/DDBJ databases">
        <authorList>
            <person name="Piombo E."/>
        </authorList>
    </citation>
    <scope>NUCLEOTIDE SEQUENCE</scope>
</reference>
<proteinExistence type="predicted"/>
<name>A0ACA9U7Q4_BIOOC</name>
<comment type="caution">
    <text evidence="1">The sequence shown here is derived from an EMBL/GenBank/DDBJ whole genome shotgun (WGS) entry which is preliminary data.</text>
</comment>
<accession>A0ACA9U7Q4</accession>
<evidence type="ECO:0000313" key="1">
    <source>
        <dbReference type="EMBL" id="CAG9949330.1"/>
    </source>
</evidence>
<reference evidence="1" key="1">
    <citation type="submission" date="2020-04" db="EMBL/GenBank/DDBJ databases">
        <authorList>
            <person name="Broberg M."/>
        </authorList>
    </citation>
    <scope>NUCLEOTIDE SEQUENCE</scope>
</reference>